<sequence>MQLKSILNFVQPHQGFVYGAVHQRNKGQRTVLDIEIRPRKNRQPVCSRCGKPGPGYDTLPVRRFEFVPLWGIAVFFLYAMRRVSCPSCGVKVEQVPWATGKNHLTTTYAWFLARWARRLSWKEVGQVFQTSWDNVFRSVKMAVAWGLAHRDLDTITAIGIDEIAWKKGHKYLTLVYQIDAGCKRLLWVGKERTQKTLRQFFKEFGKERTAHLRFICSDMWKPYLRIVAEVAGQAMHILDRFHVMTHFGKAVDKVRATEARELKAKGQEPVLTGSRWCLLKRPEHLTEKQSIKLNELLAINLKTVRAYLLKEEFQFFWRYATAGWAARFLDAWCKRTMRSRIIPMKKIAKMLRSHRELLLNWFRTKGQVALGAVEGFNNKAKVTSRKAYGFRNFEVMKIALYHTLGNLPEPEATHRFC</sequence>
<feature type="domain" description="Transposase IS204/IS1001/IS1096/IS1165 DDE" evidence="1">
    <location>
        <begin position="158"/>
        <end position="398"/>
    </location>
</feature>
<dbReference type="PANTHER" id="PTHR33498:SF1">
    <property type="entry name" value="TRANSPOSASE FOR INSERTION SEQUENCE ELEMENT IS1557"/>
    <property type="match status" value="1"/>
</dbReference>
<organism evidence="2 3">
    <name type="scientific">Trichlorobacter thiogenes</name>
    <dbReference type="NCBI Taxonomy" id="115783"/>
    <lineage>
        <taxon>Bacteria</taxon>
        <taxon>Pseudomonadati</taxon>
        <taxon>Thermodesulfobacteriota</taxon>
        <taxon>Desulfuromonadia</taxon>
        <taxon>Geobacterales</taxon>
        <taxon>Geobacteraceae</taxon>
        <taxon>Trichlorobacter</taxon>
    </lineage>
</organism>
<protein>
    <submittedName>
        <fullName evidence="2">Transposase</fullName>
    </submittedName>
</protein>
<dbReference type="Proteomes" id="UP000190102">
    <property type="component" value="Unassembled WGS sequence"/>
</dbReference>
<accession>A0A1T4SBP5</accession>
<dbReference type="InterPro" id="IPR002560">
    <property type="entry name" value="Transposase_DDE"/>
</dbReference>
<dbReference type="AlphaFoldDB" id="A0A1T4SBP5"/>
<dbReference type="Pfam" id="PF01610">
    <property type="entry name" value="DDE_Tnp_ISL3"/>
    <property type="match status" value="1"/>
</dbReference>
<evidence type="ECO:0000259" key="1">
    <source>
        <dbReference type="Pfam" id="PF01610"/>
    </source>
</evidence>
<evidence type="ECO:0000313" key="3">
    <source>
        <dbReference type="Proteomes" id="UP000190102"/>
    </source>
</evidence>
<dbReference type="EMBL" id="FUWR01000041">
    <property type="protein sequence ID" value="SKA25649.1"/>
    <property type="molecule type" value="Genomic_DNA"/>
</dbReference>
<gene>
    <name evidence="2" type="ORF">SAMN02745119_03390</name>
</gene>
<reference evidence="3" key="1">
    <citation type="submission" date="2017-02" db="EMBL/GenBank/DDBJ databases">
        <authorList>
            <person name="Varghese N."/>
            <person name="Submissions S."/>
        </authorList>
    </citation>
    <scope>NUCLEOTIDE SEQUENCE [LARGE SCALE GENOMIC DNA]</scope>
    <source>
        <strain evidence="3">ATCC BAA-34</strain>
    </source>
</reference>
<dbReference type="InterPro" id="IPR047951">
    <property type="entry name" value="Transpos_ISL3"/>
</dbReference>
<keyword evidence="3" id="KW-1185">Reference proteome</keyword>
<dbReference type="RefSeq" id="WP_012468604.1">
    <property type="nucleotide sequence ID" value="NZ_FUWR01000041.1"/>
</dbReference>
<proteinExistence type="predicted"/>
<dbReference type="OrthoDB" id="46712at2"/>
<evidence type="ECO:0000313" key="2">
    <source>
        <dbReference type="EMBL" id="SKA25649.1"/>
    </source>
</evidence>
<name>A0A1T4SBP5_9BACT</name>
<dbReference type="NCBIfam" id="NF033550">
    <property type="entry name" value="transpos_ISL3"/>
    <property type="match status" value="1"/>
</dbReference>
<dbReference type="PANTHER" id="PTHR33498">
    <property type="entry name" value="TRANSPOSASE FOR INSERTION SEQUENCE ELEMENT IS1557"/>
    <property type="match status" value="1"/>
</dbReference>